<feature type="chain" id="PRO_5040500443" evidence="2">
    <location>
        <begin position="28"/>
        <end position="351"/>
    </location>
</feature>
<dbReference type="Proteomes" id="UP000703269">
    <property type="component" value="Unassembled WGS sequence"/>
</dbReference>
<feature type="signal peptide" evidence="2">
    <location>
        <begin position="1"/>
        <end position="27"/>
    </location>
</feature>
<evidence type="ECO:0000313" key="3">
    <source>
        <dbReference type="EMBL" id="GJE89284.1"/>
    </source>
</evidence>
<feature type="region of interest" description="Disordered" evidence="1">
    <location>
        <begin position="27"/>
        <end position="70"/>
    </location>
</feature>
<protein>
    <submittedName>
        <fullName evidence="3">Uncharacterized protein</fullName>
    </submittedName>
</protein>
<evidence type="ECO:0000256" key="2">
    <source>
        <dbReference type="SAM" id="SignalP"/>
    </source>
</evidence>
<feature type="region of interest" description="Disordered" evidence="1">
    <location>
        <begin position="199"/>
        <end position="232"/>
    </location>
</feature>
<organism evidence="3 4">
    <name type="scientific">Phanerochaete sordida</name>
    <dbReference type="NCBI Taxonomy" id="48140"/>
    <lineage>
        <taxon>Eukaryota</taxon>
        <taxon>Fungi</taxon>
        <taxon>Dikarya</taxon>
        <taxon>Basidiomycota</taxon>
        <taxon>Agaricomycotina</taxon>
        <taxon>Agaricomycetes</taxon>
        <taxon>Polyporales</taxon>
        <taxon>Phanerochaetaceae</taxon>
        <taxon>Phanerochaete</taxon>
    </lineage>
</organism>
<sequence length="351" mass="36804">MSPAAARTLQPLLAALFCVAAPSPAPGILSEEQSELGDSPKPRTGVAQRSEGAAGRRVSGSRHETLRVEARNAPRCQVDGHDSAGAVENASCPRAVQRESDRWGLPGGTPGAFETHREVIAGVTVRSALLLSTVQGRLGPRALAHRQVRQQRCGRRLRQKSPPYLLRPTMGRPGPRELLTGRCETYTAGRVACVLQGPAAAGPAQRGPPPFARARAHSSSPPGRARPRPSHALRPLGLGHATLRASHAAAFLDAFAASSREPFLMPSRQPPCDPTPAPCSAARGPCACAGPGQAIAAPRACAPQARPSARRARASSAPPRAGRRARCAPSPPARTLRFAAWRDVGRGTSQD</sequence>
<feature type="region of interest" description="Disordered" evidence="1">
    <location>
        <begin position="299"/>
        <end position="351"/>
    </location>
</feature>
<proteinExistence type="predicted"/>
<accession>A0A9P3G8E1</accession>
<evidence type="ECO:0000256" key="1">
    <source>
        <dbReference type="SAM" id="MobiDB-lite"/>
    </source>
</evidence>
<evidence type="ECO:0000313" key="4">
    <source>
        <dbReference type="Proteomes" id="UP000703269"/>
    </source>
</evidence>
<comment type="caution">
    <text evidence="3">The sequence shown here is derived from an EMBL/GenBank/DDBJ whole genome shotgun (WGS) entry which is preliminary data.</text>
</comment>
<dbReference type="EMBL" id="BPQB01000012">
    <property type="protein sequence ID" value="GJE89284.1"/>
    <property type="molecule type" value="Genomic_DNA"/>
</dbReference>
<feature type="compositionally biased region" description="Basic and acidic residues" evidence="1">
    <location>
        <begin position="61"/>
        <end position="70"/>
    </location>
</feature>
<keyword evidence="2" id="KW-0732">Signal</keyword>
<reference evidence="3 4" key="1">
    <citation type="submission" date="2021-08" db="EMBL/GenBank/DDBJ databases">
        <title>Draft Genome Sequence of Phanerochaete sordida strain YK-624.</title>
        <authorList>
            <person name="Mori T."/>
            <person name="Dohra H."/>
            <person name="Suzuki T."/>
            <person name="Kawagishi H."/>
            <person name="Hirai H."/>
        </authorList>
    </citation>
    <scope>NUCLEOTIDE SEQUENCE [LARGE SCALE GENOMIC DNA]</scope>
    <source>
        <strain evidence="3 4">YK-624</strain>
    </source>
</reference>
<name>A0A9P3G8E1_9APHY</name>
<dbReference type="AlphaFoldDB" id="A0A9P3G8E1"/>
<gene>
    <name evidence="3" type="ORF">PsYK624_053810</name>
</gene>
<keyword evidence="4" id="KW-1185">Reference proteome</keyword>